<organism evidence="3 4">
    <name type="scientific">Parnassius mnemosyne</name>
    <name type="common">clouded apollo</name>
    <dbReference type="NCBI Taxonomy" id="213953"/>
    <lineage>
        <taxon>Eukaryota</taxon>
        <taxon>Metazoa</taxon>
        <taxon>Ecdysozoa</taxon>
        <taxon>Arthropoda</taxon>
        <taxon>Hexapoda</taxon>
        <taxon>Insecta</taxon>
        <taxon>Pterygota</taxon>
        <taxon>Neoptera</taxon>
        <taxon>Endopterygota</taxon>
        <taxon>Lepidoptera</taxon>
        <taxon>Glossata</taxon>
        <taxon>Ditrysia</taxon>
        <taxon>Papilionoidea</taxon>
        <taxon>Papilionidae</taxon>
        <taxon>Parnassiinae</taxon>
        <taxon>Parnassini</taxon>
        <taxon>Parnassius</taxon>
        <taxon>Driopa</taxon>
    </lineage>
</organism>
<evidence type="ECO:0000256" key="2">
    <source>
        <dbReference type="SAM" id="SignalP"/>
    </source>
</evidence>
<feature type="signal peptide" evidence="2">
    <location>
        <begin position="1"/>
        <end position="19"/>
    </location>
</feature>
<reference evidence="3 4" key="1">
    <citation type="submission" date="2023-11" db="EMBL/GenBank/DDBJ databases">
        <authorList>
            <person name="Hedman E."/>
            <person name="Englund M."/>
            <person name="Stromberg M."/>
            <person name="Nyberg Akerstrom W."/>
            <person name="Nylinder S."/>
            <person name="Jareborg N."/>
            <person name="Kallberg Y."/>
            <person name="Kronander E."/>
        </authorList>
    </citation>
    <scope>NUCLEOTIDE SEQUENCE [LARGE SCALE GENOMIC DNA]</scope>
</reference>
<feature type="compositionally biased region" description="Low complexity" evidence="1">
    <location>
        <begin position="308"/>
        <end position="324"/>
    </location>
</feature>
<name>A0AAV1KRH5_9NEOP</name>
<proteinExistence type="predicted"/>
<dbReference type="AlphaFoldDB" id="A0AAV1KRH5"/>
<dbReference type="EMBL" id="CAVLGL010000079">
    <property type="protein sequence ID" value="CAK1585333.1"/>
    <property type="molecule type" value="Genomic_DNA"/>
</dbReference>
<accession>A0AAV1KRH5</accession>
<evidence type="ECO:0000313" key="3">
    <source>
        <dbReference type="EMBL" id="CAK1585333.1"/>
    </source>
</evidence>
<feature type="chain" id="PRO_5043382098" evidence="2">
    <location>
        <begin position="20"/>
        <end position="408"/>
    </location>
</feature>
<keyword evidence="2" id="KW-0732">Signal</keyword>
<comment type="caution">
    <text evidence="3">The sequence shown here is derived from an EMBL/GenBank/DDBJ whole genome shotgun (WGS) entry which is preliminary data.</text>
</comment>
<keyword evidence="4" id="KW-1185">Reference proteome</keyword>
<feature type="region of interest" description="Disordered" evidence="1">
    <location>
        <begin position="299"/>
        <end position="324"/>
    </location>
</feature>
<evidence type="ECO:0000313" key="4">
    <source>
        <dbReference type="Proteomes" id="UP001314205"/>
    </source>
</evidence>
<evidence type="ECO:0000256" key="1">
    <source>
        <dbReference type="SAM" id="MobiDB-lite"/>
    </source>
</evidence>
<protein>
    <submittedName>
        <fullName evidence="3">Uncharacterized protein</fullName>
    </submittedName>
</protein>
<gene>
    <name evidence="3" type="ORF">PARMNEM_LOCUS6432</name>
</gene>
<sequence>MTGIVTVVLAVTLVSQVYTAPQLISYKDGKLGVNFGGYHAAVGLGGLLGTGASGGLFAEAGTPFGQAARAGLGGTVDSNGGAKGGLYAGATAGRNIQAAAGLAGGVNGETSAGSGYASAQAGNQFATSNLAGKTSSSEFAVIKESIKDAELHAEIDKQILQNELKTEVTNEVKPLSENRFHFETNKEIQTPLKIEKEASYKPYNHHVHKSAYVGSFVDSTSGIGLNSPQLIQKRIDIGSENHGQGEINSAGQVSYKKEVNIGRNPQFFDDIFNIPIAALTAVRTFLTNTAANTNISIQKSGSVQSETDSISPKHLSSSSLTSSDAHISVKTPSASQVLDDIIAIPINTLGAVNSFLNNNVPIRKRITQEGEVESSHKRLGPLARRRAFKKIITEESSDNVKSKNEEPN</sequence>
<dbReference type="Proteomes" id="UP001314205">
    <property type="component" value="Unassembled WGS sequence"/>
</dbReference>